<gene>
    <name evidence="13" type="ORF">CUNI_LOCUS3748</name>
</gene>
<evidence type="ECO:0000256" key="10">
    <source>
        <dbReference type="ARBA" id="ARBA00023136"/>
    </source>
</evidence>
<feature type="transmembrane region" description="Helical" evidence="11">
    <location>
        <begin position="76"/>
        <end position="94"/>
    </location>
</feature>
<reference evidence="13" key="1">
    <citation type="submission" date="2021-04" db="EMBL/GenBank/DDBJ databases">
        <authorList>
            <consortium name="Molecular Ecology Group"/>
        </authorList>
    </citation>
    <scope>NUCLEOTIDE SEQUENCE</scope>
</reference>
<evidence type="ECO:0000256" key="8">
    <source>
        <dbReference type="ARBA" id="ARBA00022840"/>
    </source>
</evidence>
<evidence type="ECO:0000256" key="9">
    <source>
        <dbReference type="ARBA" id="ARBA00022989"/>
    </source>
</evidence>
<comment type="subcellular location">
    <subcellularLocation>
        <location evidence="1">Vacuole membrane</location>
        <topology evidence="1">Multi-pass membrane protein</topology>
    </subcellularLocation>
</comment>
<evidence type="ECO:0000256" key="4">
    <source>
        <dbReference type="ARBA" id="ARBA00022554"/>
    </source>
</evidence>
<accession>A0A8S3YT11</accession>
<proteinExistence type="inferred from homology"/>
<protein>
    <recommendedName>
        <fullName evidence="12">ABC transmembrane type-1 domain-containing protein</fullName>
    </recommendedName>
</protein>
<dbReference type="SUPFAM" id="SSF90123">
    <property type="entry name" value="ABC transporter transmembrane region"/>
    <property type="match status" value="1"/>
</dbReference>
<evidence type="ECO:0000256" key="7">
    <source>
        <dbReference type="ARBA" id="ARBA00022741"/>
    </source>
</evidence>
<dbReference type="GO" id="GO:0005774">
    <property type="term" value="C:vacuolar membrane"/>
    <property type="evidence" value="ECO:0007669"/>
    <property type="project" value="UniProtKB-SubCell"/>
</dbReference>
<comment type="similarity">
    <text evidence="2">Belongs to the ABC transporter superfamily. ABCC family. Conjugate transporter (TC 3.A.1.208) subfamily.</text>
</comment>
<dbReference type="FunFam" id="1.20.1560.10:FF:000020">
    <property type="entry name" value="ABC metal ion transporter"/>
    <property type="match status" value="1"/>
</dbReference>
<organism evidence="13 14">
    <name type="scientific">Candidula unifasciata</name>
    <dbReference type="NCBI Taxonomy" id="100452"/>
    <lineage>
        <taxon>Eukaryota</taxon>
        <taxon>Metazoa</taxon>
        <taxon>Spiralia</taxon>
        <taxon>Lophotrochozoa</taxon>
        <taxon>Mollusca</taxon>
        <taxon>Gastropoda</taxon>
        <taxon>Heterobranchia</taxon>
        <taxon>Euthyneura</taxon>
        <taxon>Panpulmonata</taxon>
        <taxon>Eupulmonata</taxon>
        <taxon>Stylommatophora</taxon>
        <taxon>Helicina</taxon>
        <taxon>Helicoidea</taxon>
        <taxon>Geomitridae</taxon>
        <taxon>Candidula</taxon>
    </lineage>
</organism>
<evidence type="ECO:0000256" key="6">
    <source>
        <dbReference type="ARBA" id="ARBA00022737"/>
    </source>
</evidence>
<evidence type="ECO:0000259" key="12">
    <source>
        <dbReference type="PROSITE" id="PS50929"/>
    </source>
</evidence>
<dbReference type="OrthoDB" id="6500128at2759"/>
<dbReference type="GO" id="GO:0000323">
    <property type="term" value="C:lytic vacuole"/>
    <property type="evidence" value="ECO:0007669"/>
    <property type="project" value="UniProtKB-ARBA"/>
</dbReference>
<dbReference type="Pfam" id="PF24357">
    <property type="entry name" value="TMD0_ABC"/>
    <property type="match status" value="1"/>
</dbReference>
<dbReference type="PANTHER" id="PTHR24223">
    <property type="entry name" value="ATP-BINDING CASSETTE SUB-FAMILY C"/>
    <property type="match status" value="1"/>
</dbReference>
<feature type="transmembrane region" description="Helical" evidence="11">
    <location>
        <begin position="457"/>
        <end position="474"/>
    </location>
</feature>
<dbReference type="Proteomes" id="UP000678393">
    <property type="component" value="Unassembled WGS sequence"/>
</dbReference>
<evidence type="ECO:0000313" key="14">
    <source>
        <dbReference type="Proteomes" id="UP000678393"/>
    </source>
</evidence>
<feature type="transmembrane region" description="Helical" evidence="11">
    <location>
        <begin position="325"/>
        <end position="342"/>
    </location>
</feature>
<dbReference type="Pfam" id="PF00664">
    <property type="entry name" value="ABC_membrane"/>
    <property type="match status" value="1"/>
</dbReference>
<evidence type="ECO:0000256" key="5">
    <source>
        <dbReference type="ARBA" id="ARBA00022692"/>
    </source>
</evidence>
<feature type="transmembrane region" description="Helical" evidence="11">
    <location>
        <begin position="106"/>
        <end position="125"/>
    </location>
</feature>
<dbReference type="PROSITE" id="PS50929">
    <property type="entry name" value="ABC_TM1F"/>
    <property type="match status" value="1"/>
</dbReference>
<keyword evidence="4" id="KW-0926">Vacuole</keyword>
<name>A0A8S3YT11_9EUPU</name>
<feature type="domain" description="ABC transmembrane type-1" evidence="12">
    <location>
        <begin position="325"/>
        <end position="601"/>
    </location>
</feature>
<keyword evidence="14" id="KW-1185">Reference proteome</keyword>
<evidence type="ECO:0000256" key="2">
    <source>
        <dbReference type="ARBA" id="ARBA00009726"/>
    </source>
</evidence>
<dbReference type="InterPro" id="IPR011527">
    <property type="entry name" value="ABC1_TM_dom"/>
</dbReference>
<keyword evidence="10 11" id="KW-0472">Membrane</keyword>
<keyword evidence="5 11" id="KW-0812">Transmembrane</keyword>
<keyword evidence="6" id="KW-0677">Repeat</keyword>
<dbReference type="GO" id="GO:0005524">
    <property type="term" value="F:ATP binding"/>
    <property type="evidence" value="ECO:0007669"/>
    <property type="project" value="UniProtKB-KW"/>
</dbReference>
<keyword evidence="9 11" id="KW-1133">Transmembrane helix</keyword>
<keyword evidence="7" id="KW-0547">Nucleotide-binding</keyword>
<evidence type="ECO:0000256" key="11">
    <source>
        <dbReference type="SAM" id="Phobius"/>
    </source>
</evidence>
<feature type="transmembrane region" description="Helical" evidence="11">
    <location>
        <begin position="434"/>
        <end position="451"/>
    </location>
</feature>
<evidence type="ECO:0000256" key="1">
    <source>
        <dbReference type="ARBA" id="ARBA00004128"/>
    </source>
</evidence>
<feature type="transmembrane region" description="Helical" evidence="11">
    <location>
        <begin position="575"/>
        <end position="592"/>
    </location>
</feature>
<dbReference type="InterPro" id="IPR036640">
    <property type="entry name" value="ABC1_TM_sf"/>
</dbReference>
<keyword evidence="3" id="KW-0813">Transport</keyword>
<evidence type="ECO:0000256" key="3">
    <source>
        <dbReference type="ARBA" id="ARBA00022448"/>
    </source>
</evidence>
<feature type="transmembrane region" description="Helical" evidence="11">
    <location>
        <begin position="137"/>
        <end position="158"/>
    </location>
</feature>
<feature type="transmembrane region" description="Helical" evidence="11">
    <location>
        <begin position="535"/>
        <end position="563"/>
    </location>
</feature>
<sequence>MDIFQSICDDSPIWDTERLTNNSWPEFTQCFQWTVLSWLPDFWLWICLPTYVWYVRKRSSLAVYRLSGSKLNITKIFLCLLQAVLTLLQLFSAVQQDDNIIAPAKAFYLSCSISAVTYIVAAFLTRNARKAGIASPCILFMFWLLNLICHIPPLYSYVLSGAYKEEQFQFDIQCASFVFIVIQFFLHFIAEKVNLGYENTSRKPSPEISASFPSKITFHWMTSYIWQGYRKSLSPEDIWELPEYYKSQNIVPEFEKEWGKEVAKATEKNRNLSPTFANHVDEGTHLLSDSSESLSSMKGKHQPSLFKVLMKTFAPELLIAHSMRLVADAIQFFLPILTNLLINFVETRNEHRPWHGYALAACFFVVTFVYSVLFNQNSFRGSSIGMKIKTALVAAVYKKSLTMNPQTKRVFTMGNIVNLMAIDCQVLQDVTSNLYIVISAPFQICVAFYFLNDTLGVSFVAGVAVIVALIPLNARISVLAKRAQAEQLRVKDERLKIMNEILSGIKVLKLYAWEESFEDRILELRGRELKLMRSAAILNIINVFSWLCSPVLVTTTTFITYIFVSHHGSLDSKTAFVSLILFNILSIPMNRLPNLITDLVSAHVSIGRLNKFLSGEDLDPNNVIREKRPEKTNAISITSGTFLWDRSMPPTLK</sequence>
<dbReference type="Gene3D" id="1.20.1560.10">
    <property type="entry name" value="ABC transporter type 1, transmembrane domain"/>
    <property type="match status" value="1"/>
</dbReference>
<feature type="transmembrane region" description="Helical" evidence="11">
    <location>
        <begin position="170"/>
        <end position="190"/>
    </location>
</feature>
<dbReference type="InterPro" id="IPR050173">
    <property type="entry name" value="ABC_transporter_C-like"/>
</dbReference>
<dbReference type="GO" id="GO:0140359">
    <property type="term" value="F:ABC-type transporter activity"/>
    <property type="evidence" value="ECO:0007669"/>
    <property type="project" value="InterPro"/>
</dbReference>
<comment type="caution">
    <text evidence="13">The sequence shown here is derived from an EMBL/GenBank/DDBJ whole genome shotgun (WGS) entry which is preliminary data.</text>
</comment>
<feature type="transmembrane region" description="Helical" evidence="11">
    <location>
        <begin position="35"/>
        <end position="55"/>
    </location>
</feature>
<feature type="transmembrane region" description="Helical" evidence="11">
    <location>
        <begin position="354"/>
        <end position="374"/>
    </location>
</feature>
<feature type="non-terminal residue" evidence="13">
    <location>
        <position position="1"/>
    </location>
</feature>
<dbReference type="InterPro" id="IPR056227">
    <property type="entry name" value="TMD0_ABC"/>
</dbReference>
<dbReference type="EMBL" id="CAJHNH020000511">
    <property type="protein sequence ID" value="CAG5118190.1"/>
    <property type="molecule type" value="Genomic_DNA"/>
</dbReference>
<keyword evidence="8" id="KW-0067">ATP-binding</keyword>
<dbReference type="PANTHER" id="PTHR24223:SF443">
    <property type="entry name" value="MULTIDRUG-RESISTANCE LIKE PROTEIN 1, ISOFORM I"/>
    <property type="match status" value="1"/>
</dbReference>
<dbReference type="CDD" id="cd18595">
    <property type="entry name" value="ABC_6TM_MRP1_2_3_6_D1_like"/>
    <property type="match status" value="1"/>
</dbReference>
<dbReference type="AlphaFoldDB" id="A0A8S3YT11"/>
<evidence type="ECO:0000313" key="13">
    <source>
        <dbReference type="EMBL" id="CAG5118190.1"/>
    </source>
</evidence>